<protein>
    <recommendedName>
        <fullName evidence="10">Peroxin-7</fullName>
    </recommendedName>
</protein>
<dbReference type="GO" id="GO:0016558">
    <property type="term" value="P:protein import into peroxisome matrix"/>
    <property type="evidence" value="ECO:0007669"/>
    <property type="project" value="InterPro"/>
</dbReference>
<feature type="repeat" description="WD" evidence="11">
    <location>
        <begin position="150"/>
        <end position="192"/>
    </location>
</feature>
<evidence type="ECO:0000313" key="13">
    <source>
        <dbReference type="Proteomes" id="UP000054937"/>
    </source>
</evidence>
<comment type="subcellular location">
    <subcellularLocation>
        <location evidence="2">Cytoplasm</location>
        <location evidence="2">Cytosol</location>
    </subcellularLocation>
    <subcellularLocation>
        <location evidence="1">Peroxisome matrix</location>
    </subcellularLocation>
</comment>
<evidence type="ECO:0000256" key="1">
    <source>
        <dbReference type="ARBA" id="ARBA00004253"/>
    </source>
</evidence>
<evidence type="ECO:0000256" key="2">
    <source>
        <dbReference type="ARBA" id="ARBA00004514"/>
    </source>
</evidence>
<dbReference type="AlphaFoldDB" id="A0A0V0QLT1"/>
<dbReference type="InterPro" id="IPR015943">
    <property type="entry name" value="WD40/YVTN_repeat-like_dom_sf"/>
</dbReference>
<name>A0A0V0QLT1_PSEPJ</name>
<dbReference type="InParanoid" id="A0A0V0QLT1"/>
<feature type="repeat" description="WD" evidence="11">
    <location>
        <begin position="106"/>
        <end position="148"/>
    </location>
</feature>
<dbReference type="SMART" id="SM00320">
    <property type="entry name" value="WD40"/>
    <property type="match status" value="6"/>
</dbReference>
<dbReference type="PRINTS" id="PR00320">
    <property type="entry name" value="GPROTEINBRPT"/>
</dbReference>
<sequence>MNPQQQAHKAATKFDFSGIQVKFSPFVADKIAFTCSQNFGIVGKGRMLILDILPNGQIKVFRQFDHNDAVFDCSWSELNENIIFSGCGDGAIQMYNIQNGQLALTMQEHIGEVTSIECSHKNPDLLLSSGNDTSVKLFNISQGKSIENFQGAHKGAAQKVAWHPNSESIFASVGQEGLLKIWDLKKQNKNIATVKAHQADIMGCDFNKYQEMIATCSSDKTIKIWDLRKLQTPVNILVGHRYPVKTVKFSPHNPHIIGSGSYDMNVNIWDTADVVKPLKFVHQNHSEFVIGLDFNLFLEKQICTTSWDGRVLVWDFDQEQPKI</sequence>
<dbReference type="InterPro" id="IPR020472">
    <property type="entry name" value="WD40_PAC1"/>
</dbReference>
<keyword evidence="13" id="KW-1185">Reference proteome</keyword>
<keyword evidence="4" id="KW-0963">Cytoplasm</keyword>
<reference evidence="12 13" key="1">
    <citation type="journal article" date="2015" name="Sci. Rep.">
        <title>Genome of the facultative scuticociliatosis pathogen Pseudocohnilembus persalinus provides insight into its virulence through horizontal gene transfer.</title>
        <authorList>
            <person name="Xiong J."/>
            <person name="Wang G."/>
            <person name="Cheng J."/>
            <person name="Tian M."/>
            <person name="Pan X."/>
            <person name="Warren A."/>
            <person name="Jiang C."/>
            <person name="Yuan D."/>
            <person name="Miao W."/>
        </authorList>
    </citation>
    <scope>NUCLEOTIDE SEQUENCE [LARGE SCALE GENOMIC DNA]</scope>
    <source>
        <strain evidence="12">36N120E</strain>
    </source>
</reference>
<evidence type="ECO:0000256" key="3">
    <source>
        <dbReference type="ARBA" id="ARBA00022448"/>
    </source>
</evidence>
<evidence type="ECO:0000256" key="6">
    <source>
        <dbReference type="ARBA" id="ARBA00022737"/>
    </source>
</evidence>
<evidence type="ECO:0000256" key="10">
    <source>
        <dbReference type="ARBA" id="ARBA00032565"/>
    </source>
</evidence>
<dbReference type="OMA" id="FAVHWNL"/>
<comment type="caution">
    <text evidence="12">The sequence shown here is derived from an EMBL/GenBank/DDBJ whole genome shotgun (WGS) entry which is preliminary data.</text>
</comment>
<keyword evidence="7" id="KW-0653">Protein transport</keyword>
<keyword evidence="6" id="KW-0677">Repeat</keyword>
<evidence type="ECO:0000256" key="7">
    <source>
        <dbReference type="ARBA" id="ARBA00022927"/>
    </source>
</evidence>
<dbReference type="PROSITE" id="PS50082">
    <property type="entry name" value="WD_REPEATS_2"/>
    <property type="match status" value="4"/>
</dbReference>
<dbReference type="GO" id="GO:0005782">
    <property type="term" value="C:peroxisomal matrix"/>
    <property type="evidence" value="ECO:0007669"/>
    <property type="project" value="UniProtKB-SubCell"/>
</dbReference>
<dbReference type="GO" id="GO:0005829">
    <property type="term" value="C:cytosol"/>
    <property type="evidence" value="ECO:0007669"/>
    <property type="project" value="UniProtKB-SubCell"/>
</dbReference>
<dbReference type="SUPFAM" id="SSF50978">
    <property type="entry name" value="WD40 repeat-like"/>
    <property type="match status" value="1"/>
</dbReference>
<evidence type="ECO:0000256" key="8">
    <source>
        <dbReference type="ARBA" id="ARBA00023140"/>
    </source>
</evidence>
<keyword evidence="8" id="KW-0576">Peroxisome</keyword>
<evidence type="ECO:0000256" key="5">
    <source>
        <dbReference type="ARBA" id="ARBA00022574"/>
    </source>
</evidence>
<dbReference type="Proteomes" id="UP000054937">
    <property type="component" value="Unassembled WGS sequence"/>
</dbReference>
<dbReference type="InterPro" id="IPR036322">
    <property type="entry name" value="WD40_repeat_dom_sf"/>
</dbReference>
<evidence type="ECO:0000256" key="11">
    <source>
        <dbReference type="PROSITE-ProRule" id="PRU00221"/>
    </source>
</evidence>
<dbReference type="PROSITE" id="PS50294">
    <property type="entry name" value="WD_REPEATS_REGION"/>
    <property type="match status" value="2"/>
</dbReference>
<dbReference type="Gene3D" id="2.130.10.10">
    <property type="entry name" value="YVTN repeat-like/Quinoprotein amine dehydrogenase"/>
    <property type="match status" value="1"/>
</dbReference>
<dbReference type="EMBL" id="LDAU01000142">
    <property type="protein sequence ID" value="KRX03202.1"/>
    <property type="molecule type" value="Genomic_DNA"/>
</dbReference>
<evidence type="ECO:0000256" key="4">
    <source>
        <dbReference type="ARBA" id="ARBA00022490"/>
    </source>
</evidence>
<dbReference type="InterPro" id="IPR044536">
    <property type="entry name" value="PEX7"/>
</dbReference>
<dbReference type="CDD" id="cd00200">
    <property type="entry name" value="WD40"/>
    <property type="match status" value="1"/>
</dbReference>
<dbReference type="InterPro" id="IPR001680">
    <property type="entry name" value="WD40_rpt"/>
</dbReference>
<dbReference type="InterPro" id="IPR019775">
    <property type="entry name" value="WD40_repeat_CS"/>
</dbReference>
<evidence type="ECO:0000256" key="9">
    <source>
        <dbReference type="ARBA" id="ARBA00024017"/>
    </source>
</evidence>
<dbReference type="OrthoDB" id="273771at2759"/>
<organism evidence="12 13">
    <name type="scientific">Pseudocohnilembus persalinus</name>
    <name type="common">Ciliate</name>
    <dbReference type="NCBI Taxonomy" id="266149"/>
    <lineage>
        <taxon>Eukaryota</taxon>
        <taxon>Sar</taxon>
        <taxon>Alveolata</taxon>
        <taxon>Ciliophora</taxon>
        <taxon>Intramacronucleata</taxon>
        <taxon>Oligohymenophorea</taxon>
        <taxon>Scuticociliatia</taxon>
        <taxon>Philasterida</taxon>
        <taxon>Pseudocohnilembidae</taxon>
        <taxon>Pseudocohnilembus</taxon>
    </lineage>
</organism>
<dbReference type="PANTHER" id="PTHR46027:SF1">
    <property type="entry name" value="PEROXISOMAL TARGETING SIGNAL 2 RECEPTOR"/>
    <property type="match status" value="1"/>
</dbReference>
<proteinExistence type="inferred from homology"/>
<dbReference type="PANTHER" id="PTHR46027">
    <property type="entry name" value="PEROXISOMAL TARGETING SIGNAL 2 RECEPTOR"/>
    <property type="match status" value="1"/>
</dbReference>
<dbReference type="GO" id="GO:0005053">
    <property type="term" value="F:peroxisome matrix targeting signal-2 binding"/>
    <property type="evidence" value="ECO:0007669"/>
    <property type="project" value="InterPro"/>
</dbReference>
<keyword evidence="3" id="KW-0813">Transport</keyword>
<evidence type="ECO:0000313" key="12">
    <source>
        <dbReference type="EMBL" id="KRX03202.1"/>
    </source>
</evidence>
<dbReference type="PROSITE" id="PS00678">
    <property type="entry name" value="WD_REPEATS_1"/>
    <property type="match status" value="2"/>
</dbReference>
<feature type="repeat" description="WD" evidence="11">
    <location>
        <begin position="237"/>
        <end position="270"/>
    </location>
</feature>
<dbReference type="Pfam" id="PF00400">
    <property type="entry name" value="WD40"/>
    <property type="match status" value="6"/>
</dbReference>
<accession>A0A0V0QLT1</accession>
<keyword evidence="5 11" id="KW-0853">WD repeat</keyword>
<feature type="repeat" description="WD" evidence="11">
    <location>
        <begin position="194"/>
        <end position="235"/>
    </location>
</feature>
<gene>
    <name evidence="12" type="ORF">PPERSA_07030</name>
</gene>
<comment type="similarity">
    <text evidence="9">Belongs to the WD repeat peroxin-7 family.</text>
</comment>